<organism evidence="1 2">
    <name type="scientific">Oceanobacillus iheyensis (strain DSM 14371 / CIP 107618 / JCM 11309 / KCTC 3954 / HTE831)</name>
    <dbReference type="NCBI Taxonomy" id="221109"/>
    <lineage>
        <taxon>Bacteria</taxon>
        <taxon>Bacillati</taxon>
        <taxon>Bacillota</taxon>
        <taxon>Bacilli</taxon>
        <taxon>Bacillales</taxon>
        <taxon>Bacillaceae</taxon>
        <taxon>Oceanobacillus</taxon>
    </lineage>
</organism>
<reference evidence="1 2" key="2">
    <citation type="journal article" date="2002" name="Nucleic Acids Res.">
        <title>Genome sequence of Oceanobacillus iheyensis isolated from the Iheya Ridge and its unexpected adaptive capabilities to extreme environments.</title>
        <authorList>
            <person name="Takami H."/>
            <person name="Takaki Y."/>
            <person name="Uchiyama I."/>
        </authorList>
    </citation>
    <scope>NUCLEOTIDE SEQUENCE [LARGE SCALE GENOMIC DNA]</scope>
    <source>
        <strain evidence="2">DSM 14371 / CIP 107618 / JCM 11309 / KCTC 3954 / HTE831</strain>
    </source>
</reference>
<dbReference type="EMBL" id="BA000028">
    <property type="protein sequence ID" value="BAC12274.1"/>
    <property type="molecule type" value="Genomic_DNA"/>
</dbReference>
<sequence>MIIRYIIVGFFSLTALSVFTYQGVEVFHAVSDILKSKS</sequence>
<gene>
    <name evidence="1" type="ordered locus">OB0318</name>
</gene>
<dbReference type="eggNOG" id="ENOG50302K1">
    <property type="taxonomic scope" value="Bacteria"/>
</dbReference>
<evidence type="ECO:0000313" key="2">
    <source>
        <dbReference type="Proteomes" id="UP000000822"/>
    </source>
</evidence>
<dbReference type="STRING" id="221109.gene:10732521"/>
<dbReference type="HOGENOM" id="CLU_215665_1_0_9"/>
<protein>
    <submittedName>
        <fullName evidence="1">Uncharacterized protein</fullName>
    </submittedName>
</protein>
<dbReference type="Proteomes" id="UP000000822">
    <property type="component" value="Chromosome"/>
</dbReference>
<dbReference type="KEGG" id="oih:OB0318"/>
<proteinExistence type="predicted"/>
<accession>Q8ETE3</accession>
<reference evidence="1 2" key="1">
    <citation type="journal article" date="2001" name="FEMS Microbiol. Lett.">
        <title>Oceanobacillus iheyensis gen. nov., sp. nov., a deep-sea extremely halotolerant and alkaliphilic species isolated from a depth of 1050 m on the Iheya Ridge.</title>
        <authorList>
            <person name="Lu J."/>
            <person name="Nogi Y."/>
            <person name="Takami H."/>
        </authorList>
    </citation>
    <scope>NUCLEOTIDE SEQUENCE [LARGE SCALE GENOMIC DNA]</scope>
    <source>
        <strain evidence="2">DSM 14371 / CIP 107618 / JCM 11309 / KCTC 3954 / HTE831</strain>
    </source>
</reference>
<dbReference type="AlphaFoldDB" id="Q8ETE3"/>
<name>Q8ETE3_OCEIH</name>
<keyword evidence="2" id="KW-1185">Reference proteome</keyword>
<evidence type="ECO:0000313" key="1">
    <source>
        <dbReference type="EMBL" id="BAC12274.1"/>
    </source>
</evidence>